<evidence type="ECO:0000256" key="3">
    <source>
        <dbReference type="SAM" id="Coils"/>
    </source>
</evidence>
<gene>
    <name evidence="5" type="ordered locus">DEHA2B02266g</name>
</gene>
<feature type="coiled-coil region" evidence="3">
    <location>
        <begin position="56"/>
        <end position="90"/>
    </location>
</feature>
<sequence length="627" mass="72319">MPKVNKDIKACHYCYTKKIKCRRELQTQPCKKCQDLNIKCETREHNLKITISRSLFEDQKQEIAILKEKLKSAENARISMGDRIQELESLGRPTIQPDPTDECNSFGIESTSSLHFNQNLYSLITGVKNVMNINDPPSELYQDYTRSSKLCVYSLPDKQTAVSLLNVAYKTLCFDYHLLIRKTTSFTIDQIYDNISSTSVDRNEVIRLFFLLSFGELYNTPLSKSYEGYPGLKYFKIGISFLQDLYETPTIGYIEIILLASLYFNSLNLLNYSYVYLGVAARLSMIMGLNRRSTYENISLSLHEKERYKRVWWTVYILDVFLSSNLGYSISLSNENNIDLPQGKYSLDLKLKDEFNPAFFLIKRIELAKINVSIVNEIYTSRSSENRLMESINQILSELNSFYANLILDSKDVVNNNDLEVFNRSTVSLKLRYNECVILATRPIFLSFFEINRTNSWDVNLINKETSSIIKLSEVCIQAAMSNCDILHSLFINEKISYYGYIDTNFLFSATTIILMGSSMDYFSYVTHQNSDLDLNSFMNRSVSMMEAMHGFGNLSATEFLKHITKLRSNLKSAKEATHKDNCHTSNFFLDLDFETLEQELQEYIPGEFNINPLTDSIFLHQSPSIS</sequence>
<dbReference type="InterPro" id="IPR036864">
    <property type="entry name" value="Zn2-C6_fun-type_DNA-bd_sf"/>
</dbReference>
<name>Q6BXK4_DEBHA</name>
<dbReference type="Pfam" id="PF00172">
    <property type="entry name" value="Zn_clus"/>
    <property type="match status" value="1"/>
</dbReference>
<dbReference type="Pfam" id="PF04082">
    <property type="entry name" value="Fungal_trans"/>
    <property type="match status" value="1"/>
</dbReference>
<protein>
    <submittedName>
        <fullName evidence="5">DEHA2B02266p</fullName>
    </submittedName>
</protein>
<evidence type="ECO:0000259" key="4">
    <source>
        <dbReference type="PROSITE" id="PS50048"/>
    </source>
</evidence>
<dbReference type="eggNOG" id="ENOG502RZ2S">
    <property type="taxonomic scope" value="Eukaryota"/>
</dbReference>
<dbReference type="PANTHER" id="PTHR46910">
    <property type="entry name" value="TRANSCRIPTION FACTOR PDR1"/>
    <property type="match status" value="1"/>
</dbReference>
<dbReference type="Gene3D" id="4.10.240.10">
    <property type="entry name" value="Zn(2)-C6 fungal-type DNA-binding domain"/>
    <property type="match status" value="1"/>
</dbReference>
<keyword evidence="3" id="KW-0175">Coiled coil</keyword>
<keyword evidence="2" id="KW-0539">Nucleus</keyword>
<dbReference type="InParanoid" id="Q6BXK4"/>
<dbReference type="GO" id="GO:0006351">
    <property type="term" value="P:DNA-templated transcription"/>
    <property type="evidence" value="ECO:0007669"/>
    <property type="project" value="InterPro"/>
</dbReference>
<feature type="domain" description="Zn(2)-C6 fungal-type" evidence="4">
    <location>
        <begin position="10"/>
        <end position="42"/>
    </location>
</feature>
<dbReference type="CDD" id="cd12148">
    <property type="entry name" value="fungal_TF_MHR"/>
    <property type="match status" value="1"/>
</dbReference>
<dbReference type="GO" id="GO:0000981">
    <property type="term" value="F:DNA-binding transcription factor activity, RNA polymerase II-specific"/>
    <property type="evidence" value="ECO:0007669"/>
    <property type="project" value="InterPro"/>
</dbReference>
<dbReference type="SMART" id="SM00906">
    <property type="entry name" value="Fungal_trans"/>
    <property type="match status" value="1"/>
</dbReference>
<keyword evidence="6" id="KW-1185">Reference proteome</keyword>
<accession>Q6BXK4</accession>
<dbReference type="KEGG" id="dha:DEHA2B02266g"/>
<proteinExistence type="predicted"/>
<dbReference type="RefSeq" id="XP_457065.2">
    <property type="nucleotide sequence ID" value="XM_457065.1"/>
</dbReference>
<evidence type="ECO:0000313" key="6">
    <source>
        <dbReference type="Proteomes" id="UP000000599"/>
    </source>
</evidence>
<evidence type="ECO:0000313" key="5">
    <source>
        <dbReference type="EMBL" id="CAG85053.2"/>
    </source>
</evidence>
<evidence type="ECO:0000256" key="1">
    <source>
        <dbReference type="ARBA" id="ARBA00022723"/>
    </source>
</evidence>
<dbReference type="SUPFAM" id="SSF57701">
    <property type="entry name" value="Zn2/Cys6 DNA-binding domain"/>
    <property type="match status" value="1"/>
</dbReference>
<dbReference type="STRING" id="284592.Q6BXK4"/>
<reference evidence="5 6" key="1">
    <citation type="journal article" date="2004" name="Nature">
        <title>Genome evolution in yeasts.</title>
        <authorList>
            <consortium name="Genolevures"/>
            <person name="Dujon B."/>
            <person name="Sherman D."/>
            <person name="Fischer G."/>
            <person name="Durrens P."/>
            <person name="Casaregola S."/>
            <person name="Lafontaine I."/>
            <person name="de Montigny J."/>
            <person name="Marck C."/>
            <person name="Neuveglise C."/>
            <person name="Talla E."/>
            <person name="Goffard N."/>
            <person name="Frangeul L."/>
            <person name="Aigle M."/>
            <person name="Anthouard V."/>
            <person name="Babour A."/>
            <person name="Barbe V."/>
            <person name="Barnay S."/>
            <person name="Blanchin S."/>
            <person name="Beckerich J.M."/>
            <person name="Beyne E."/>
            <person name="Bleykasten C."/>
            <person name="Boisrame A."/>
            <person name="Boyer J."/>
            <person name="Cattolico L."/>
            <person name="Confanioleri F."/>
            <person name="de Daruvar A."/>
            <person name="Despons L."/>
            <person name="Fabre E."/>
            <person name="Fairhead C."/>
            <person name="Ferry-Dumazet H."/>
            <person name="Groppi A."/>
            <person name="Hantraye F."/>
            <person name="Hennequin C."/>
            <person name="Jauniaux N."/>
            <person name="Joyet P."/>
            <person name="Kachouri R."/>
            <person name="Kerrest A."/>
            <person name="Koszul R."/>
            <person name="Lemaire M."/>
            <person name="Lesur I."/>
            <person name="Ma L."/>
            <person name="Muller H."/>
            <person name="Nicaud J.M."/>
            <person name="Nikolski M."/>
            <person name="Oztas S."/>
            <person name="Ozier-Kalogeropoulos O."/>
            <person name="Pellenz S."/>
            <person name="Potier S."/>
            <person name="Richard G.F."/>
            <person name="Straub M.L."/>
            <person name="Suleau A."/>
            <person name="Swennene D."/>
            <person name="Tekaia F."/>
            <person name="Wesolowski-Louvel M."/>
            <person name="Westhof E."/>
            <person name="Wirth B."/>
            <person name="Zeniou-Meyer M."/>
            <person name="Zivanovic I."/>
            <person name="Bolotin-Fukuhara M."/>
            <person name="Thierry A."/>
            <person name="Bouchier C."/>
            <person name="Caudron B."/>
            <person name="Scarpelli C."/>
            <person name="Gaillardin C."/>
            <person name="Weissenbach J."/>
            <person name="Wincker P."/>
            <person name="Souciet J.L."/>
        </authorList>
    </citation>
    <scope>NUCLEOTIDE SEQUENCE [LARGE SCALE GENOMIC DNA]</scope>
    <source>
        <strain evidence="6">ATCC 36239 / CBS 767 / BCRC 21394 / JCM 1990 / NBRC 0083 / IGC 2968</strain>
    </source>
</reference>
<dbReference type="PROSITE" id="PS50048">
    <property type="entry name" value="ZN2_CY6_FUNGAL_2"/>
    <property type="match status" value="1"/>
</dbReference>
<dbReference type="GeneID" id="2913219"/>
<keyword evidence="1" id="KW-0479">Metal-binding</keyword>
<dbReference type="PANTHER" id="PTHR46910:SF39">
    <property type="entry name" value="ZN(II)2CYS6 TRANSCRIPTION FACTOR (EUROFUNG)"/>
    <property type="match status" value="1"/>
</dbReference>
<dbReference type="OMA" id="GAQGLYW"/>
<dbReference type="OrthoDB" id="3266505at2759"/>
<dbReference type="GO" id="GO:0008270">
    <property type="term" value="F:zinc ion binding"/>
    <property type="evidence" value="ECO:0007669"/>
    <property type="project" value="InterPro"/>
</dbReference>
<dbReference type="InterPro" id="IPR050987">
    <property type="entry name" value="AtrR-like"/>
</dbReference>
<dbReference type="CDD" id="cd00067">
    <property type="entry name" value="GAL4"/>
    <property type="match status" value="1"/>
</dbReference>
<dbReference type="GO" id="GO:0003677">
    <property type="term" value="F:DNA binding"/>
    <property type="evidence" value="ECO:0007669"/>
    <property type="project" value="InterPro"/>
</dbReference>
<dbReference type="AlphaFoldDB" id="Q6BXK4"/>
<dbReference type="EMBL" id="CR382134">
    <property type="protein sequence ID" value="CAG85053.2"/>
    <property type="molecule type" value="Genomic_DNA"/>
</dbReference>
<dbReference type="Proteomes" id="UP000000599">
    <property type="component" value="Chromosome B"/>
</dbReference>
<dbReference type="InterPro" id="IPR007219">
    <property type="entry name" value="XnlR_reg_dom"/>
</dbReference>
<dbReference type="InterPro" id="IPR001138">
    <property type="entry name" value="Zn2Cys6_DnaBD"/>
</dbReference>
<evidence type="ECO:0000256" key="2">
    <source>
        <dbReference type="ARBA" id="ARBA00023242"/>
    </source>
</evidence>
<dbReference type="HOGENOM" id="CLU_434153_0_0_1"/>
<dbReference type="VEuPathDB" id="FungiDB:DEHA2B02266g"/>
<organism evidence="5 6">
    <name type="scientific">Debaryomyces hansenii (strain ATCC 36239 / CBS 767 / BCRC 21394 / JCM 1990 / NBRC 0083 / IGC 2968)</name>
    <name type="common">Yeast</name>
    <name type="synonym">Torulaspora hansenii</name>
    <dbReference type="NCBI Taxonomy" id="284592"/>
    <lineage>
        <taxon>Eukaryota</taxon>
        <taxon>Fungi</taxon>
        <taxon>Dikarya</taxon>
        <taxon>Ascomycota</taxon>
        <taxon>Saccharomycotina</taxon>
        <taxon>Pichiomycetes</taxon>
        <taxon>Debaryomycetaceae</taxon>
        <taxon>Debaryomyces</taxon>
    </lineage>
</organism>